<dbReference type="AlphaFoldDB" id="A0A822XS42"/>
<proteinExistence type="predicted"/>
<dbReference type="Gene3D" id="3.30.1330.20">
    <property type="entry name" value="Tubulin/FtsZ, C-terminal domain"/>
    <property type="match status" value="1"/>
</dbReference>
<keyword evidence="2" id="KW-0342">GTP-binding</keyword>
<dbReference type="GO" id="GO:0005525">
    <property type="term" value="F:GTP binding"/>
    <property type="evidence" value="ECO:0007669"/>
    <property type="project" value="UniProtKB-KW"/>
</dbReference>
<keyword evidence="1" id="KW-0547">Nucleotide-binding</keyword>
<dbReference type="GO" id="GO:0007017">
    <property type="term" value="P:microtubule-based process"/>
    <property type="evidence" value="ECO:0007669"/>
    <property type="project" value="InterPro"/>
</dbReference>
<evidence type="ECO:0000256" key="1">
    <source>
        <dbReference type="ARBA" id="ARBA00022741"/>
    </source>
</evidence>
<dbReference type="Proteomes" id="UP000607653">
    <property type="component" value="Unassembled WGS sequence"/>
</dbReference>
<keyword evidence="4" id="KW-1185">Reference proteome</keyword>
<organism evidence="3 4">
    <name type="scientific">Nelumbo nucifera</name>
    <name type="common">Sacred lotus</name>
    <dbReference type="NCBI Taxonomy" id="4432"/>
    <lineage>
        <taxon>Eukaryota</taxon>
        <taxon>Viridiplantae</taxon>
        <taxon>Streptophyta</taxon>
        <taxon>Embryophyta</taxon>
        <taxon>Tracheophyta</taxon>
        <taxon>Spermatophyta</taxon>
        <taxon>Magnoliopsida</taxon>
        <taxon>Proteales</taxon>
        <taxon>Nelumbonaceae</taxon>
        <taxon>Nelumbo</taxon>
    </lineage>
</organism>
<dbReference type="PRINTS" id="PR01162">
    <property type="entry name" value="ALPHATUBULIN"/>
</dbReference>
<dbReference type="InterPro" id="IPR002452">
    <property type="entry name" value="Alpha_tubulin"/>
</dbReference>
<protein>
    <submittedName>
        <fullName evidence="3">Uncharacterized protein</fullName>
    </submittedName>
</protein>
<evidence type="ECO:0000256" key="2">
    <source>
        <dbReference type="ARBA" id="ARBA00023134"/>
    </source>
</evidence>
<accession>A0A822XS42</accession>
<dbReference type="InterPro" id="IPR037103">
    <property type="entry name" value="Tubulin/FtsZ-like_C"/>
</dbReference>
<reference evidence="3 4" key="1">
    <citation type="journal article" date="2020" name="Mol. Biol. Evol.">
        <title>Distinct Expression and Methylation Patterns for Genes with Different Fates following a Single Whole-Genome Duplication in Flowering Plants.</title>
        <authorList>
            <person name="Shi T."/>
            <person name="Rahmani R.S."/>
            <person name="Gugger P.F."/>
            <person name="Wang M."/>
            <person name="Li H."/>
            <person name="Zhang Y."/>
            <person name="Li Z."/>
            <person name="Wang Q."/>
            <person name="Van de Peer Y."/>
            <person name="Marchal K."/>
            <person name="Chen J."/>
        </authorList>
    </citation>
    <scope>NUCLEOTIDE SEQUENCE [LARGE SCALE GENOMIC DNA]</scope>
    <source>
        <tissue evidence="3">Leaf</tissue>
    </source>
</reference>
<dbReference type="GO" id="GO:0005200">
    <property type="term" value="F:structural constituent of cytoskeleton"/>
    <property type="evidence" value="ECO:0007669"/>
    <property type="project" value="InterPro"/>
</dbReference>
<comment type="caution">
    <text evidence="3">The sequence shown here is derived from an EMBL/GenBank/DDBJ whole genome shotgun (WGS) entry which is preliminary data.</text>
</comment>
<sequence length="68" mass="7506">MPKYALCRSVVITSVGFIQFFYWCLTVFKCGINYQPPTVVPGGGLGQDSEGCLHDLQLHQSCRGPLLD</sequence>
<dbReference type="EMBL" id="DUZY01000001">
    <property type="protein sequence ID" value="DAD21961.1"/>
    <property type="molecule type" value="Genomic_DNA"/>
</dbReference>
<dbReference type="GO" id="GO:0005874">
    <property type="term" value="C:microtubule"/>
    <property type="evidence" value="ECO:0007669"/>
    <property type="project" value="InterPro"/>
</dbReference>
<name>A0A822XS42_NELNU</name>
<gene>
    <name evidence="3" type="ORF">HUJ06_023424</name>
</gene>
<evidence type="ECO:0000313" key="4">
    <source>
        <dbReference type="Proteomes" id="UP000607653"/>
    </source>
</evidence>
<evidence type="ECO:0000313" key="3">
    <source>
        <dbReference type="EMBL" id="DAD21961.1"/>
    </source>
</evidence>